<keyword evidence="1" id="KW-1133">Transmembrane helix</keyword>
<feature type="transmembrane region" description="Helical" evidence="1">
    <location>
        <begin position="7"/>
        <end position="25"/>
    </location>
</feature>
<keyword evidence="1" id="KW-0812">Transmembrane</keyword>
<name>A0A6J4S6S8_9ACTN</name>
<sequence>MTPPTALAYWIIGGVFLASLIAPLIIGKDGWIVPLVVLPFAVIYAVFDRRMRSRQGGV</sequence>
<organism evidence="2">
    <name type="scientific">uncultured Solirubrobacteraceae bacterium</name>
    <dbReference type="NCBI Taxonomy" id="1162706"/>
    <lineage>
        <taxon>Bacteria</taxon>
        <taxon>Bacillati</taxon>
        <taxon>Actinomycetota</taxon>
        <taxon>Thermoleophilia</taxon>
        <taxon>Solirubrobacterales</taxon>
        <taxon>Solirubrobacteraceae</taxon>
        <taxon>environmental samples</taxon>
    </lineage>
</organism>
<dbReference type="AlphaFoldDB" id="A0A6J4S6S8"/>
<proteinExistence type="predicted"/>
<dbReference type="EMBL" id="CADCVT010000111">
    <property type="protein sequence ID" value="CAA9486732.1"/>
    <property type="molecule type" value="Genomic_DNA"/>
</dbReference>
<keyword evidence="1" id="KW-0472">Membrane</keyword>
<accession>A0A6J4S6S8</accession>
<evidence type="ECO:0000313" key="2">
    <source>
        <dbReference type="EMBL" id="CAA9486732.1"/>
    </source>
</evidence>
<gene>
    <name evidence="2" type="ORF">AVDCRST_MAG85-989</name>
</gene>
<evidence type="ECO:0000256" key="1">
    <source>
        <dbReference type="SAM" id="Phobius"/>
    </source>
</evidence>
<reference evidence="2" key="1">
    <citation type="submission" date="2020-02" db="EMBL/GenBank/DDBJ databases">
        <authorList>
            <person name="Meier V. D."/>
        </authorList>
    </citation>
    <scope>NUCLEOTIDE SEQUENCE</scope>
    <source>
        <strain evidence="2">AVDCRST_MAG85</strain>
    </source>
</reference>
<protein>
    <submittedName>
        <fullName evidence="2">Uncharacterized protein</fullName>
    </submittedName>
</protein>
<feature type="transmembrane region" description="Helical" evidence="1">
    <location>
        <begin position="31"/>
        <end position="47"/>
    </location>
</feature>